<sequence length="148" mass="16637">MAFVLLRQWGLMSTNARNAASLAQPVAWALVRMGYVLKDDMIVDRLKPGWVFVFSDHLEIFDVRMILSVRSKARRAYSLSGDAIKEVSVDRRVRVGFDHVFMNLADGREVEIEITPKNGWTVRGARRGELEEIASAIREASGGSSDRV</sequence>
<accession>A0ABU0XJG0</accession>
<dbReference type="EMBL" id="JAVFCB010000009">
    <property type="protein sequence ID" value="MDQ4215247.1"/>
    <property type="molecule type" value="Genomic_DNA"/>
</dbReference>
<dbReference type="RefSeq" id="WP_308490201.1">
    <property type="nucleotide sequence ID" value="NZ_JAVFCB010000009.1"/>
</dbReference>
<proteinExistence type="predicted"/>
<organism evidence="1 2">
    <name type="scientific">Microbacterium capsulatum</name>
    <dbReference type="NCBI Taxonomy" id="3041921"/>
    <lineage>
        <taxon>Bacteria</taxon>
        <taxon>Bacillati</taxon>
        <taxon>Actinomycetota</taxon>
        <taxon>Actinomycetes</taxon>
        <taxon>Micrococcales</taxon>
        <taxon>Microbacteriaceae</taxon>
        <taxon>Microbacterium</taxon>
    </lineage>
</organism>
<gene>
    <name evidence="1" type="ORF">RBR11_15120</name>
</gene>
<protein>
    <recommendedName>
        <fullName evidence="3">PH domain-containing protein</fullName>
    </recommendedName>
</protein>
<keyword evidence="2" id="KW-1185">Reference proteome</keyword>
<evidence type="ECO:0008006" key="3">
    <source>
        <dbReference type="Google" id="ProtNLM"/>
    </source>
</evidence>
<evidence type="ECO:0000313" key="2">
    <source>
        <dbReference type="Proteomes" id="UP001230289"/>
    </source>
</evidence>
<name>A0ABU0XJG0_9MICO</name>
<comment type="caution">
    <text evidence="1">The sequence shown here is derived from an EMBL/GenBank/DDBJ whole genome shotgun (WGS) entry which is preliminary data.</text>
</comment>
<evidence type="ECO:0000313" key="1">
    <source>
        <dbReference type="EMBL" id="MDQ4215247.1"/>
    </source>
</evidence>
<dbReference type="Proteomes" id="UP001230289">
    <property type="component" value="Unassembled WGS sequence"/>
</dbReference>
<reference evidence="1 2" key="1">
    <citation type="submission" date="2023-08" db="EMBL/GenBank/DDBJ databases">
        <title>Microbacterium sp. nov., isolated from a waste landfill.</title>
        <authorList>
            <person name="Wen W."/>
        </authorList>
    </citation>
    <scope>NUCLEOTIDE SEQUENCE [LARGE SCALE GENOMIC DNA]</scope>
    <source>
        <strain evidence="1 2">ASV81</strain>
    </source>
</reference>